<proteinExistence type="predicted"/>
<name>A0A7I4A5D5_PHYPA</name>
<dbReference type="InterPro" id="IPR029063">
    <property type="entry name" value="SAM-dependent_MTases_sf"/>
</dbReference>
<dbReference type="Proteomes" id="UP000006727">
    <property type="component" value="Chromosome 11"/>
</dbReference>
<reference evidence="1" key="3">
    <citation type="submission" date="2020-12" db="UniProtKB">
        <authorList>
            <consortium name="EnsemblPlants"/>
        </authorList>
    </citation>
    <scope>IDENTIFICATION</scope>
</reference>
<keyword evidence="2" id="KW-1185">Reference proteome</keyword>
<dbReference type="SUPFAM" id="SSF56091">
    <property type="entry name" value="DNA ligase/mRNA capping enzyme, catalytic domain"/>
    <property type="match status" value="1"/>
</dbReference>
<dbReference type="Gene3D" id="3.30.470.30">
    <property type="entry name" value="DNA ligase/mRNA capping enzyme"/>
    <property type="match status" value="1"/>
</dbReference>
<sequence>MDFLTEFIKSKKDLSVKSPEGYEYEIEIRLKDVTEKEFVGLPKVNNIVTTKEMLYSVKGSSTVTVREINSEFFIKEKISSKIIPKFNAKVVLSLERRHHKEEGMALRIKRNKERSTISYNKFKIDSTRVLSKAHTHYEIELELLDDDCEIKLLELALERIRPSTVPQIFKLINKLFPKPVDITIKELARNYFSRGSISLKLDGTRSFLLCYEATVYAISTKGEETIIESGIRDCNLLTLFDTKAVGDVYYAFDIIILDGVEVGNKPLIERVRMIPQACLAINKATKKKLHQILEKQIQESKYDGLIYTYSQSYLDPVMRWKPQKTIDLLYQEKALMAYNKKKNIDSGLKISQDSTEPKENAISEFIINPNETVTLLRKREDKTYPNPVAIVERIKNITREEKDMFNTFKGLMVSMMRSYHNEVKRDLLKKGAGHLLDVGSGFGGDITKWDHYKSITCVDPSYNNIKELKKRLGTNKKVRVIQTRIEYLRGFEKSVTRLSCFFYITLIDIDKLIRIAQRTFSDKHKCVFLCIVMSKKYIIEFFEAKKVKEYISLIIMDTRHKILTLTPMLLNRASKKVYSSPLQESYKYFSQKSEEIDTSEVFTYTLEKVLSKEKIKYVVSRTVNRNILVAIDLLKQLKNTNNISNISSADFKALITKPFDKFLDGRVVKKQQERANPFDTPRDVTDSFIKLLNILKRQGADDVHIKQSREE</sequence>
<dbReference type="InParanoid" id="A0A7I4A5D5"/>
<evidence type="ECO:0000313" key="1">
    <source>
        <dbReference type="EnsemblPlants" id="Pp3c11_17090V3.2"/>
    </source>
</evidence>
<organism evidence="1 2">
    <name type="scientific">Physcomitrium patens</name>
    <name type="common">Spreading-leaved earth moss</name>
    <name type="synonym">Physcomitrella patens</name>
    <dbReference type="NCBI Taxonomy" id="3218"/>
    <lineage>
        <taxon>Eukaryota</taxon>
        <taxon>Viridiplantae</taxon>
        <taxon>Streptophyta</taxon>
        <taxon>Embryophyta</taxon>
        <taxon>Bryophyta</taxon>
        <taxon>Bryophytina</taxon>
        <taxon>Bryopsida</taxon>
        <taxon>Funariidae</taxon>
        <taxon>Funariales</taxon>
        <taxon>Funariaceae</taxon>
        <taxon>Physcomitrium</taxon>
    </lineage>
</organism>
<dbReference type="Gene3D" id="3.40.50.150">
    <property type="entry name" value="Vaccinia Virus protein VP39"/>
    <property type="match status" value="1"/>
</dbReference>
<reference evidence="1 2" key="2">
    <citation type="journal article" date="2018" name="Plant J.">
        <title>The Physcomitrella patens chromosome-scale assembly reveals moss genome structure and evolution.</title>
        <authorList>
            <person name="Lang D."/>
            <person name="Ullrich K.K."/>
            <person name="Murat F."/>
            <person name="Fuchs J."/>
            <person name="Jenkins J."/>
            <person name="Haas F.B."/>
            <person name="Piednoel M."/>
            <person name="Gundlach H."/>
            <person name="Van Bel M."/>
            <person name="Meyberg R."/>
            <person name="Vives C."/>
            <person name="Morata J."/>
            <person name="Symeonidi A."/>
            <person name="Hiss M."/>
            <person name="Muchero W."/>
            <person name="Kamisugi Y."/>
            <person name="Saleh O."/>
            <person name="Blanc G."/>
            <person name="Decker E.L."/>
            <person name="van Gessel N."/>
            <person name="Grimwood J."/>
            <person name="Hayes R.D."/>
            <person name="Graham S.W."/>
            <person name="Gunter L.E."/>
            <person name="McDaniel S.F."/>
            <person name="Hoernstein S.N.W."/>
            <person name="Larsson A."/>
            <person name="Li F.W."/>
            <person name="Perroud P.F."/>
            <person name="Phillips J."/>
            <person name="Ranjan P."/>
            <person name="Rokshar D.S."/>
            <person name="Rothfels C.J."/>
            <person name="Schneider L."/>
            <person name="Shu S."/>
            <person name="Stevenson D.W."/>
            <person name="Thummler F."/>
            <person name="Tillich M."/>
            <person name="Villarreal Aguilar J.C."/>
            <person name="Widiez T."/>
            <person name="Wong G.K."/>
            <person name="Wymore A."/>
            <person name="Zhang Y."/>
            <person name="Zimmer A.D."/>
            <person name="Quatrano R.S."/>
            <person name="Mayer K.F.X."/>
            <person name="Goodstein D."/>
            <person name="Casacuberta J.M."/>
            <person name="Vandepoele K."/>
            <person name="Reski R."/>
            <person name="Cuming A.C."/>
            <person name="Tuskan G.A."/>
            <person name="Maumus F."/>
            <person name="Salse J."/>
            <person name="Schmutz J."/>
            <person name="Rensing S.A."/>
        </authorList>
    </citation>
    <scope>NUCLEOTIDE SEQUENCE [LARGE SCALE GENOMIC DNA]</scope>
    <source>
        <strain evidence="1 2">cv. Gransden 2004</strain>
    </source>
</reference>
<dbReference type="EnsemblPlants" id="Pp3c11_17090V3.2">
    <property type="protein sequence ID" value="Pp3c11_17090V3.2"/>
    <property type="gene ID" value="Pp3c11_17090"/>
</dbReference>
<accession>A0A7I4A5D5</accession>
<reference evidence="1 2" key="1">
    <citation type="journal article" date="2008" name="Science">
        <title>The Physcomitrella genome reveals evolutionary insights into the conquest of land by plants.</title>
        <authorList>
            <person name="Rensing S."/>
            <person name="Lang D."/>
            <person name="Zimmer A."/>
            <person name="Terry A."/>
            <person name="Salamov A."/>
            <person name="Shapiro H."/>
            <person name="Nishiyama T."/>
            <person name="Perroud P.-F."/>
            <person name="Lindquist E."/>
            <person name="Kamisugi Y."/>
            <person name="Tanahashi T."/>
            <person name="Sakakibara K."/>
            <person name="Fujita T."/>
            <person name="Oishi K."/>
            <person name="Shin-I T."/>
            <person name="Kuroki Y."/>
            <person name="Toyoda A."/>
            <person name="Suzuki Y."/>
            <person name="Hashimoto A."/>
            <person name="Yamaguchi K."/>
            <person name="Sugano A."/>
            <person name="Kohara Y."/>
            <person name="Fujiyama A."/>
            <person name="Anterola A."/>
            <person name="Aoki S."/>
            <person name="Ashton N."/>
            <person name="Barbazuk W.B."/>
            <person name="Barker E."/>
            <person name="Bennetzen J."/>
            <person name="Bezanilla M."/>
            <person name="Blankenship R."/>
            <person name="Cho S.H."/>
            <person name="Dutcher S."/>
            <person name="Estelle M."/>
            <person name="Fawcett J.A."/>
            <person name="Gundlach H."/>
            <person name="Hanada K."/>
            <person name="Heyl A."/>
            <person name="Hicks K.A."/>
            <person name="Hugh J."/>
            <person name="Lohr M."/>
            <person name="Mayer K."/>
            <person name="Melkozernov A."/>
            <person name="Murata T."/>
            <person name="Nelson D."/>
            <person name="Pils B."/>
            <person name="Prigge M."/>
            <person name="Reiss B."/>
            <person name="Renner T."/>
            <person name="Rombauts S."/>
            <person name="Rushton P."/>
            <person name="Sanderfoot A."/>
            <person name="Schween G."/>
            <person name="Shiu S.-H."/>
            <person name="Stueber K."/>
            <person name="Theodoulou F.L."/>
            <person name="Tu H."/>
            <person name="Van de Peer Y."/>
            <person name="Verrier P.J."/>
            <person name="Waters E."/>
            <person name="Wood A."/>
            <person name="Yang L."/>
            <person name="Cove D."/>
            <person name="Cuming A."/>
            <person name="Hasebe M."/>
            <person name="Lucas S."/>
            <person name="Mishler D.B."/>
            <person name="Reski R."/>
            <person name="Grigoriev I."/>
            <person name="Quatrano R.S."/>
            <person name="Boore J.L."/>
        </authorList>
    </citation>
    <scope>NUCLEOTIDE SEQUENCE [LARGE SCALE GENOMIC DNA]</scope>
    <source>
        <strain evidence="1 2">cv. Gransden 2004</strain>
    </source>
</reference>
<dbReference type="EMBL" id="ABEU02000011">
    <property type="status" value="NOT_ANNOTATED_CDS"/>
    <property type="molecule type" value="Genomic_DNA"/>
</dbReference>
<evidence type="ECO:0000313" key="2">
    <source>
        <dbReference type="Proteomes" id="UP000006727"/>
    </source>
</evidence>
<dbReference type="SUPFAM" id="SSF53335">
    <property type="entry name" value="S-adenosyl-L-methionine-dependent methyltransferases"/>
    <property type="match status" value="1"/>
</dbReference>
<dbReference type="Gramene" id="Pp3c11_17090V3.2">
    <property type="protein sequence ID" value="Pp3c11_17090V3.2"/>
    <property type="gene ID" value="Pp3c11_17090"/>
</dbReference>
<dbReference type="AlphaFoldDB" id="A0A7I4A5D5"/>
<protein>
    <submittedName>
        <fullName evidence="1">Uncharacterized protein</fullName>
    </submittedName>
</protein>